<protein>
    <submittedName>
        <fullName evidence="1">Uncharacterized protein</fullName>
    </submittedName>
</protein>
<dbReference type="Proteomes" id="UP001195483">
    <property type="component" value="Unassembled WGS sequence"/>
</dbReference>
<reference evidence="1" key="2">
    <citation type="journal article" date="2021" name="Genome Biol. Evol.">
        <title>Developing a high-quality reference genome for a parasitic bivalve with doubly uniparental inheritance (Bivalvia: Unionida).</title>
        <authorList>
            <person name="Smith C.H."/>
        </authorList>
    </citation>
    <scope>NUCLEOTIDE SEQUENCE</scope>
    <source>
        <strain evidence="1">CHS0354</strain>
        <tissue evidence="1">Mantle</tissue>
    </source>
</reference>
<dbReference type="EMBL" id="JAEAOA010001764">
    <property type="protein sequence ID" value="KAK3586621.1"/>
    <property type="molecule type" value="Genomic_DNA"/>
</dbReference>
<name>A0AAE0VQV6_9BIVA</name>
<evidence type="ECO:0000313" key="2">
    <source>
        <dbReference type="Proteomes" id="UP001195483"/>
    </source>
</evidence>
<sequence length="164" mass="17436">IPSPKPVHISLANDGGKSPSCIDANLPESTGCASDFTANVTGNVPSIGQVTCTRSTAEKSNITPLPYLLTTMLTPLQSLPPKQNKHEGKYYQTSSLLHKTESKFRLQTANKIPNSGIHCSSKSLKCGNRTETLQALPTVGGGSHSDKSAYRIGKEKAQKWSGGL</sequence>
<gene>
    <name evidence="1" type="ORF">CHS0354_029502</name>
</gene>
<reference evidence="1" key="1">
    <citation type="journal article" date="2021" name="Genome Biol. Evol.">
        <title>A High-Quality Reference Genome for a Parasitic Bivalve with Doubly Uniparental Inheritance (Bivalvia: Unionida).</title>
        <authorList>
            <person name="Smith C.H."/>
        </authorList>
    </citation>
    <scope>NUCLEOTIDE SEQUENCE</scope>
    <source>
        <strain evidence="1">CHS0354</strain>
    </source>
</reference>
<reference evidence="1" key="3">
    <citation type="submission" date="2023-05" db="EMBL/GenBank/DDBJ databases">
        <authorList>
            <person name="Smith C.H."/>
        </authorList>
    </citation>
    <scope>NUCLEOTIDE SEQUENCE</scope>
    <source>
        <strain evidence="1">CHS0354</strain>
        <tissue evidence="1">Mantle</tissue>
    </source>
</reference>
<dbReference type="AlphaFoldDB" id="A0AAE0VQV6"/>
<comment type="caution">
    <text evidence="1">The sequence shown here is derived from an EMBL/GenBank/DDBJ whole genome shotgun (WGS) entry which is preliminary data.</text>
</comment>
<accession>A0AAE0VQV6</accession>
<keyword evidence="2" id="KW-1185">Reference proteome</keyword>
<organism evidence="1 2">
    <name type="scientific">Potamilus streckersoni</name>
    <dbReference type="NCBI Taxonomy" id="2493646"/>
    <lineage>
        <taxon>Eukaryota</taxon>
        <taxon>Metazoa</taxon>
        <taxon>Spiralia</taxon>
        <taxon>Lophotrochozoa</taxon>
        <taxon>Mollusca</taxon>
        <taxon>Bivalvia</taxon>
        <taxon>Autobranchia</taxon>
        <taxon>Heteroconchia</taxon>
        <taxon>Palaeoheterodonta</taxon>
        <taxon>Unionida</taxon>
        <taxon>Unionoidea</taxon>
        <taxon>Unionidae</taxon>
        <taxon>Ambleminae</taxon>
        <taxon>Lampsilini</taxon>
        <taxon>Potamilus</taxon>
    </lineage>
</organism>
<evidence type="ECO:0000313" key="1">
    <source>
        <dbReference type="EMBL" id="KAK3586621.1"/>
    </source>
</evidence>
<feature type="non-terminal residue" evidence="1">
    <location>
        <position position="164"/>
    </location>
</feature>
<proteinExistence type="predicted"/>